<accession>A0AAD3R3D5</accession>
<dbReference type="GO" id="GO:0008009">
    <property type="term" value="F:chemokine activity"/>
    <property type="evidence" value="ECO:0007669"/>
    <property type="project" value="InterPro"/>
</dbReference>
<gene>
    <name evidence="4" type="ORF">AKAME5_000710200</name>
</gene>
<dbReference type="Gene3D" id="2.40.50.40">
    <property type="match status" value="1"/>
</dbReference>
<dbReference type="GO" id="GO:0006955">
    <property type="term" value="P:immune response"/>
    <property type="evidence" value="ECO:0007669"/>
    <property type="project" value="InterPro"/>
</dbReference>
<evidence type="ECO:0000313" key="4">
    <source>
        <dbReference type="EMBL" id="GLD54497.1"/>
    </source>
</evidence>
<dbReference type="InterPro" id="IPR001811">
    <property type="entry name" value="Chemokine_IL8-like_dom"/>
</dbReference>
<evidence type="ECO:0000259" key="3">
    <source>
        <dbReference type="Pfam" id="PF00048"/>
    </source>
</evidence>
<sequence length="118" mass="12976">MWMPLSVSRWGFLLSLGVVMLFSASQVDSNTKALRCCPGGQIKIPGVVINECYLQKADETGCGSNAYMIKTDTGKVICVSPEAPRIQALLERGEITCPSIMTISKNHKFIFVDEDDME</sequence>
<proteinExistence type="predicted"/>
<feature type="signal peptide" evidence="2">
    <location>
        <begin position="1"/>
        <end position="29"/>
    </location>
</feature>
<dbReference type="SUPFAM" id="SSF54117">
    <property type="entry name" value="Interleukin 8-like chemokines"/>
    <property type="match status" value="1"/>
</dbReference>
<feature type="domain" description="Chemokine interleukin-8-like" evidence="3">
    <location>
        <begin position="35"/>
        <end position="91"/>
    </location>
</feature>
<comment type="caution">
    <text evidence="4">The sequence shown here is derived from an EMBL/GenBank/DDBJ whole genome shotgun (WGS) entry which is preliminary data.</text>
</comment>
<dbReference type="GO" id="GO:0005615">
    <property type="term" value="C:extracellular space"/>
    <property type="evidence" value="ECO:0007669"/>
    <property type="project" value="UniProtKB-KW"/>
</dbReference>
<dbReference type="Pfam" id="PF00048">
    <property type="entry name" value="IL8"/>
    <property type="match status" value="1"/>
</dbReference>
<dbReference type="Proteomes" id="UP001279410">
    <property type="component" value="Unassembled WGS sequence"/>
</dbReference>
<organism evidence="4 5">
    <name type="scientific">Lates japonicus</name>
    <name type="common">Japanese lates</name>
    <dbReference type="NCBI Taxonomy" id="270547"/>
    <lineage>
        <taxon>Eukaryota</taxon>
        <taxon>Metazoa</taxon>
        <taxon>Chordata</taxon>
        <taxon>Craniata</taxon>
        <taxon>Vertebrata</taxon>
        <taxon>Euteleostomi</taxon>
        <taxon>Actinopterygii</taxon>
        <taxon>Neopterygii</taxon>
        <taxon>Teleostei</taxon>
        <taxon>Neoteleostei</taxon>
        <taxon>Acanthomorphata</taxon>
        <taxon>Carangaria</taxon>
        <taxon>Carangaria incertae sedis</taxon>
        <taxon>Centropomidae</taxon>
        <taxon>Lates</taxon>
    </lineage>
</organism>
<keyword evidence="1" id="KW-0202">Cytokine</keyword>
<name>A0AAD3R3D5_LATJO</name>
<evidence type="ECO:0000313" key="5">
    <source>
        <dbReference type="Proteomes" id="UP001279410"/>
    </source>
</evidence>
<dbReference type="InterPro" id="IPR036048">
    <property type="entry name" value="Interleukin_8-like_sf"/>
</dbReference>
<evidence type="ECO:0000256" key="2">
    <source>
        <dbReference type="SAM" id="SignalP"/>
    </source>
</evidence>
<feature type="chain" id="PRO_5042087607" evidence="2">
    <location>
        <begin position="30"/>
        <end position="118"/>
    </location>
</feature>
<protein>
    <submittedName>
        <fullName evidence="4">C-C motif chemokine 4-like protein</fullName>
    </submittedName>
</protein>
<keyword evidence="5" id="KW-1185">Reference proteome</keyword>
<dbReference type="AlphaFoldDB" id="A0AAD3R3D5"/>
<dbReference type="EMBL" id="BRZM01000020">
    <property type="protein sequence ID" value="GLD54497.1"/>
    <property type="molecule type" value="Genomic_DNA"/>
</dbReference>
<evidence type="ECO:0000256" key="1">
    <source>
        <dbReference type="ARBA" id="ARBA00022514"/>
    </source>
</evidence>
<keyword evidence="2" id="KW-0732">Signal</keyword>
<reference evidence="4" key="1">
    <citation type="submission" date="2022-08" db="EMBL/GenBank/DDBJ databases">
        <title>Genome sequencing of akame (Lates japonicus).</title>
        <authorList>
            <person name="Hashiguchi Y."/>
            <person name="Takahashi H."/>
        </authorList>
    </citation>
    <scope>NUCLEOTIDE SEQUENCE</scope>
    <source>
        <strain evidence="4">Kochi</strain>
    </source>
</reference>